<sequence>SLPQCIIFGSVLKSVLCSLVVCTVRTNRHGGQAPGQSEHACERCTDGPTGEADMHGADGGAMKERGKRRSEQTTQMCRKSEKLSRGLNPVSVFTRRTTTAL</sequence>
<accession>A0A0B7ADF1</accession>
<dbReference type="EMBL" id="HACG01031201">
    <property type="protein sequence ID" value="CEK78066.1"/>
    <property type="molecule type" value="Transcribed_RNA"/>
</dbReference>
<feature type="non-terminal residue" evidence="3">
    <location>
        <position position="1"/>
    </location>
</feature>
<reference evidence="3" key="1">
    <citation type="submission" date="2014-12" db="EMBL/GenBank/DDBJ databases">
        <title>Insight into the proteome of Arion vulgaris.</title>
        <authorList>
            <person name="Aradska J."/>
            <person name="Bulat T."/>
            <person name="Smidak R."/>
            <person name="Sarate P."/>
            <person name="Gangsoo J."/>
            <person name="Sialana F."/>
            <person name="Bilban M."/>
            <person name="Lubec G."/>
        </authorList>
    </citation>
    <scope>NUCLEOTIDE SEQUENCE</scope>
    <source>
        <tissue evidence="3">Skin</tissue>
    </source>
</reference>
<gene>
    <name evidence="3" type="primary">ORF108132</name>
</gene>
<feature type="region of interest" description="Disordered" evidence="1">
    <location>
        <begin position="48"/>
        <end position="84"/>
    </location>
</feature>
<proteinExistence type="predicted"/>
<feature type="compositionally biased region" description="Basic and acidic residues" evidence="1">
    <location>
        <begin position="52"/>
        <end position="64"/>
    </location>
</feature>
<feature type="chain" id="PRO_5002124166" evidence="2">
    <location>
        <begin position="18"/>
        <end position="101"/>
    </location>
</feature>
<name>A0A0B7ADF1_9EUPU</name>
<feature type="signal peptide" evidence="2">
    <location>
        <begin position="1"/>
        <end position="17"/>
    </location>
</feature>
<keyword evidence="2" id="KW-0732">Signal</keyword>
<evidence type="ECO:0000256" key="2">
    <source>
        <dbReference type="SAM" id="SignalP"/>
    </source>
</evidence>
<evidence type="ECO:0000313" key="3">
    <source>
        <dbReference type="EMBL" id="CEK78066.1"/>
    </source>
</evidence>
<dbReference type="AlphaFoldDB" id="A0A0B7ADF1"/>
<evidence type="ECO:0000256" key="1">
    <source>
        <dbReference type="SAM" id="MobiDB-lite"/>
    </source>
</evidence>
<protein>
    <submittedName>
        <fullName evidence="3">Uncharacterized protein</fullName>
    </submittedName>
</protein>
<organism evidence="3">
    <name type="scientific">Arion vulgaris</name>
    <dbReference type="NCBI Taxonomy" id="1028688"/>
    <lineage>
        <taxon>Eukaryota</taxon>
        <taxon>Metazoa</taxon>
        <taxon>Spiralia</taxon>
        <taxon>Lophotrochozoa</taxon>
        <taxon>Mollusca</taxon>
        <taxon>Gastropoda</taxon>
        <taxon>Heterobranchia</taxon>
        <taxon>Euthyneura</taxon>
        <taxon>Panpulmonata</taxon>
        <taxon>Eupulmonata</taxon>
        <taxon>Stylommatophora</taxon>
        <taxon>Helicina</taxon>
        <taxon>Arionoidea</taxon>
        <taxon>Arionidae</taxon>
        <taxon>Arion</taxon>
    </lineage>
</organism>